<protein>
    <recommendedName>
        <fullName evidence="1">Cupin type-2 domain-containing protein</fullName>
    </recommendedName>
</protein>
<dbReference type="InterPro" id="IPR047121">
    <property type="entry name" value="YjiB-like"/>
</dbReference>
<dbReference type="Gene3D" id="2.60.120.10">
    <property type="entry name" value="Jelly Rolls"/>
    <property type="match status" value="1"/>
</dbReference>
<proteinExistence type="predicted"/>
<dbReference type="PANTHER" id="PTHR36448:SF3">
    <property type="entry name" value="CUPIN TYPE-2 DOMAIN-CONTAINING PROTEIN"/>
    <property type="match status" value="1"/>
</dbReference>
<dbReference type="PANTHER" id="PTHR36448">
    <property type="entry name" value="BLR7373 PROTEIN"/>
    <property type="match status" value="1"/>
</dbReference>
<dbReference type="Proteomes" id="UP000256964">
    <property type="component" value="Unassembled WGS sequence"/>
</dbReference>
<feature type="domain" description="Cupin type-2" evidence="1">
    <location>
        <begin position="89"/>
        <end position="149"/>
    </location>
</feature>
<dbReference type="Pfam" id="PF07883">
    <property type="entry name" value="Cupin_2"/>
    <property type="match status" value="1"/>
</dbReference>
<reference evidence="2 3" key="1">
    <citation type="journal article" date="2018" name="Biotechnol. Biofuels">
        <title>Integrative visual omics of the white-rot fungus Polyporus brumalis exposes the biotechnological potential of its oxidative enzymes for delignifying raw plant biomass.</title>
        <authorList>
            <person name="Miyauchi S."/>
            <person name="Rancon A."/>
            <person name="Drula E."/>
            <person name="Hage H."/>
            <person name="Chaduli D."/>
            <person name="Favel A."/>
            <person name="Grisel S."/>
            <person name="Henrissat B."/>
            <person name="Herpoel-Gimbert I."/>
            <person name="Ruiz-Duenas F.J."/>
            <person name="Chevret D."/>
            <person name="Hainaut M."/>
            <person name="Lin J."/>
            <person name="Wang M."/>
            <person name="Pangilinan J."/>
            <person name="Lipzen A."/>
            <person name="Lesage-Meessen L."/>
            <person name="Navarro D."/>
            <person name="Riley R."/>
            <person name="Grigoriev I.V."/>
            <person name="Zhou S."/>
            <person name="Raouche S."/>
            <person name="Rosso M.N."/>
        </authorList>
    </citation>
    <scope>NUCLEOTIDE SEQUENCE [LARGE SCALE GENOMIC DNA]</scope>
    <source>
        <strain evidence="2 3">BRFM 1820</strain>
    </source>
</reference>
<dbReference type="InterPro" id="IPR014710">
    <property type="entry name" value="RmlC-like_jellyroll"/>
</dbReference>
<organism evidence="2 3">
    <name type="scientific">Lentinus brumalis</name>
    <dbReference type="NCBI Taxonomy" id="2498619"/>
    <lineage>
        <taxon>Eukaryota</taxon>
        <taxon>Fungi</taxon>
        <taxon>Dikarya</taxon>
        <taxon>Basidiomycota</taxon>
        <taxon>Agaricomycotina</taxon>
        <taxon>Agaricomycetes</taxon>
        <taxon>Polyporales</taxon>
        <taxon>Polyporaceae</taxon>
        <taxon>Lentinus</taxon>
    </lineage>
</organism>
<dbReference type="EMBL" id="KZ857406">
    <property type="protein sequence ID" value="RDX49224.1"/>
    <property type="molecule type" value="Genomic_DNA"/>
</dbReference>
<dbReference type="SUPFAM" id="SSF51182">
    <property type="entry name" value="RmlC-like cupins"/>
    <property type="match status" value="1"/>
</dbReference>
<dbReference type="PIRSF" id="PIRSF019307">
    <property type="entry name" value="UCP019307"/>
    <property type="match status" value="1"/>
</dbReference>
<dbReference type="InterPro" id="IPR014500">
    <property type="entry name" value="UCP019307_cupin"/>
</dbReference>
<gene>
    <name evidence="2" type="ORF">OH76DRAFT_1403782</name>
</gene>
<dbReference type="AlphaFoldDB" id="A0A371D9L5"/>
<sequence length="197" mass="21504">MSVITSNPTLTMNTSKALLPLTPLTSLRVSRHQIPPAGLIPNTSIQQKPLIIYEGVFPSPTPDASQIEAHLNAVGVVKPMWRYPMYPDDHFHSTAHEFLVIHRGRARLNFGGEACSGAVVVELGPGDAILIPAGVSHRLVQDLDGDFEMVGSYLVDSDHWDLCYGHPGEEEHIANIQHLPWFTRDPLYGDGGPAAKS</sequence>
<keyword evidence="3" id="KW-1185">Reference proteome</keyword>
<dbReference type="CDD" id="cd02219">
    <property type="entry name" value="cupin_YjlB-like"/>
    <property type="match status" value="1"/>
</dbReference>
<evidence type="ECO:0000313" key="3">
    <source>
        <dbReference type="Proteomes" id="UP000256964"/>
    </source>
</evidence>
<accession>A0A371D9L5</accession>
<dbReference type="InterPro" id="IPR011051">
    <property type="entry name" value="RmlC_Cupin_sf"/>
</dbReference>
<name>A0A371D9L5_9APHY</name>
<dbReference type="InterPro" id="IPR013096">
    <property type="entry name" value="Cupin_2"/>
</dbReference>
<evidence type="ECO:0000313" key="2">
    <source>
        <dbReference type="EMBL" id="RDX49224.1"/>
    </source>
</evidence>
<evidence type="ECO:0000259" key="1">
    <source>
        <dbReference type="Pfam" id="PF07883"/>
    </source>
</evidence>
<dbReference type="OrthoDB" id="2446447at2759"/>